<reference evidence="1" key="2">
    <citation type="submission" date="2021-04" db="EMBL/GenBank/DDBJ databases">
        <authorList>
            <person name="Zhang T."/>
            <person name="Zhang Y."/>
            <person name="Lu D."/>
            <person name="Zuo D."/>
            <person name="Du Z."/>
        </authorList>
    </citation>
    <scope>NUCLEOTIDE SEQUENCE</scope>
    <source>
        <strain evidence="1">JR1</strain>
    </source>
</reference>
<protein>
    <submittedName>
        <fullName evidence="1">Uncharacterized protein</fullName>
    </submittedName>
</protein>
<accession>A0A941F8N2</accession>
<keyword evidence="2" id="KW-1185">Reference proteome</keyword>
<comment type="caution">
    <text evidence="1">The sequence shown here is derived from an EMBL/GenBank/DDBJ whole genome shotgun (WGS) entry which is preliminary data.</text>
</comment>
<dbReference type="AlphaFoldDB" id="A0A941F8N2"/>
<gene>
    <name evidence="1" type="ORF">KDU71_19085</name>
</gene>
<dbReference type="Proteomes" id="UP000679220">
    <property type="component" value="Unassembled WGS sequence"/>
</dbReference>
<proteinExistence type="predicted"/>
<organism evidence="1 2">
    <name type="scientific">Carboxylicivirga sediminis</name>
    <dbReference type="NCBI Taxonomy" id="2006564"/>
    <lineage>
        <taxon>Bacteria</taxon>
        <taxon>Pseudomonadati</taxon>
        <taxon>Bacteroidota</taxon>
        <taxon>Bacteroidia</taxon>
        <taxon>Marinilabiliales</taxon>
        <taxon>Marinilabiliaceae</taxon>
        <taxon>Carboxylicivirga</taxon>
    </lineage>
</organism>
<name>A0A941F8N2_9BACT</name>
<evidence type="ECO:0000313" key="2">
    <source>
        <dbReference type="Proteomes" id="UP000679220"/>
    </source>
</evidence>
<sequence length="175" mass="19719">MKNAIMNTAASYLNLLQQQLSKIDDREFDLISWKKATILLTASCFGSNSPQVAALDKIDYAYSSWALRDESGTTDPVKTDCKTTLSTIIEELKIKLESSTELSSAGDLNNLSFLWLPFEDELTGASLKRLKALITKANVSEDEVQMFLKDLPNQTLINIIQQMLMSKEFKQWITQ</sequence>
<reference evidence="1" key="1">
    <citation type="journal article" date="2018" name="Int. J. Syst. Evol. Microbiol.">
        <title>Carboxylicivirga sediminis sp. nov., isolated from coastal sediment.</title>
        <authorList>
            <person name="Wang F.Q."/>
            <person name="Ren L.H."/>
            <person name="Zou R.J."/>
            <person name="Sun Y.Z."/>
            <person name="Liu X.J."/>
            <person name="Jiang F."/>
            <person name="Liu L.J."/>
        </authorList>
    </citation>
    <scope>NUCLEOTIDE SEQUENCE</scope>
    <source>
        <strain evidence="1">JR1</strain>
    </source>
</reference>
<dbReference type="EMBL" id="JAGTAR010000037">
    <property type="protein sequence ID" value="MBR8537683.1"/>
    <property type="molecule type" value="Genomic_DNA"/>
</dbReference>
<evidence type="ECO:0000313" key="1">
    <source>
        <dbReference type="EMBL" id="MBR8537683.1"/>
    </source>
</evidence>
<dbReference type="RefSeq" id="WP_212192704.1">
    <property type="nucleotide sequence ID" value="NZ_JAGTAR010000037.1"/>
</dbReference>